<reference evidence="7 8" key="1">
    <citation type="submission" date="2020-09" db="EMBL/GenBank/DDBJ databases">
        <authorList>
            <person name="Tanuku N.R.S."/>
        </authorList>
    </citation>
    <scope>NUCLEOTIDE SEQUENCE [LARGE SCALE GENOMIC DNA]</scope>
    <source>
        <strain evidence="7 8">AK62</strain>
    </source>
</reference>
<keyword evidence="3 6" id="KW-0812">Transmembrane</keyword>
<evidence type="ECO:0000313" key="7">
    <source>
        <dbReference type="EMBL" id="MBP0049811.1"/>
    </source>
</evidence>
<gene>
    <name evidence="7" type="ORF">H9C73_13835</name>
</gene>
<keyword evidence="8" id="KW-1185">Reference proteome</keyword>
<protein>
    <submittedName>
        <fullName evidence="7">ATP synthase subunit I</fullName>
    </submittedName>
</protein>
<comment type="subcellular location">
    <subcellularLocation>
        <location evidence="1">Cell membrane</location>
        <topology evidence="1">Multi-pass membrane protein</topology>
    </subcellularLocation>
</comment>
<feature type="transmembrane region" description="Helical" evidence="6">
    <location>
        <begin position="147"/>
        <end position="168"/>
    </location>
</feature>
<dbReference type="Proteomes" id="UP000810171">
    <property type="component" value="Unassembled WGS sequence"/>
</dbReference>
<comment type="caution">
    <text evidence="7">The sequence shown here is derived from an EMBL/GenBank/DDBJ whole genome shotgun (WGS) entry which is preliminary data.</text>
</comment>
<dbReference type="EMBL" id="JACVEW010000025">
    <property type="protein sequence ID" value="MBP0049811.1"/>
    <property type="molecule type" value="Genomic_DNA"/>
</dbReference>
<accession>A0ABS3ZDN3</accession>
<evidence type="ECO:0000256" key="2">
    <source>
        <dbReference type="ARBA" id="ARBA00022475"/>
    </source>
</evidence>
<keyword evidence="5 6" id="KW-0472">Membrane</keyword>
<keyword evidence="2" id="KW-1003">Cell membrane</keyword>
<evidence type="ECO:0000256" key="6">
    <source>
        <dbReference type="SAM" id="Phobius"/>
    </source>
</evidence>
<evidence type="ECO:0000256" key="4">
    <source>
        <dbReference type="ARBA" id="ARBA00022989"/>
    </source>
</evidence>
<sequence>MQKRAVSVENMGGNAYNRAAIWALFRRKTGSELRKDEAEQAPAARSRHGQRSFRGFMRIFLLQAALILLVSAACLLLGRVEAYSALLGGGLYLIPNLYFTWRALGNRHANSARTVLVSMYASEIGKMMLAVALFSATFLLVRPLSPFSLFGTFILLQLSGWMLQVKLFKTGS</sequence>
<feature type="transmembrane region" description="Helical" evidence="6">
    <location>
        <begin position="124"/>
        <end position="141"/>
    </location>
</feature>
<evidence type="ECO:0000256" key="3">
    <source>
        <dbReference type="ARBA" id="ARBA00022692"/>
    </source>
</evidence>
<dbReference type="Pfam" id="PF03899">
    <property type="entry name" value="ATP-synt_I"/>
    <property type="match status" value="1"/>
</dbReference>
<evidence type="ECO:0000313" key="8">
    <source>
        <dbReference type="Proteomes" id="UP000810171"/>
    </source>
</evidence>
<name>A0ABS3ZDN3_9GAMM</name>
<organism evidence="7 8">
    <name type="scientific">Marinobacterium alkalitolerans</name>
    <dbReference type="NCBI Taxonomy" id="1542925"/>
    <lineage>
        <taxon>Bacteria</taxon>
        <taxon>Pseudomonadati</taxon>
        <taxon>Pseudomonadota</taxon>
        <taxon>Gammaproteobacteria</taxon>
        <taxon>Oceanospirillales</taxon>
        <taxon>Oceanospirillaceae</taxon>
        <taxon>Marinobacterium</taxon>
    </lineage>
</organism>
<keyword evidence="4 6" id="KW-1133">Transmembrane helix</keyword>
<dbReference type="InterPro" id="IPR005598">
    <property type="entry name" value="ATP_synth_I"/>
</dbReference>
<evidence type="ECO:0000256" key="1">
    <source>
        <dbReference type="ARBA" id="ARBA00004651"/>
    </source>
</evidence>
<evidence type="ECO:0000256" key="5">
    <source>
        <dbReference type="ARBA" id="ARBA00023136"/>
    </source>
</evidence>
<feature type="transmembrane region" description="Helical" evidence="6">
    <location>
        <begin position="55"/>
        <end position="78"/>
    </location>
</feature>
<feature type="transmembrane region" description="Helical" evidence="6">
    <location>
        <begin position="84"/>
        <end position="104"/>
    </location>
</feature>
<proteinExistence type="predicted"/>
<dbReference type="RefSeq" id="WP_209288494.1">
    <property type="nucleotide sequence ID" value="NZ_JACVEW010000025.1"/>
</dbReference>